<dbReference type="AlphaFoldDB" id="A0A9P1H2I3"/>
<dbReference type="GO" id="GO:0030687">
    <property type="term" value="C:preribosome, large subunit precursor"/>
    <property type="evidence" value="ECO:0007669"/>
    <property type="project" value="TreeGrafter"/>
</dbReference>
<proteinExistence type="predicted"/>
<dbReference type="InterPro" id="IPR053278">
    <property type="entry name" value="Pre-60S_factor_ECM1"/>
</dbReference>
<protein>
    <recommendedName>
        <fullName evidence="10">Alb1-domain-containing protein</fullName>
    </recommendedName>
</protein>
<evidence type="ECO:0000256" key="2">
    <source>
        <dbReference type="ARBA" id="ARBA00004496"/>
    </source>
</evidence>
<reference evidence="8" key="1">
    <citation type="submission" date="2022-11" db="EMBL/GenBank/DDBJ databases">
        <authorList>
            <person name="Scott C."/>
            <person name="Bruce N."/>
        </authorList>
    </citation>
    <scope>NUCLEOTIDE SEQUENCE</scope>
</reference>
<feature type="compositionally biased region" description="Basic residues" evidence="7">
    <location>
        <begin position="1"/>
        <end position="13"/>
    </location>
</feature>
<evidence type="ECO:0000256" key="6">
    <source>
        <dbReference type="ARBA" id="ARBA00023242"/>
    </source>
</evidence>
<sequence>MGKPSVAKKRKGPSIHSRAARRETSPSIDTDKSLKALQPPTGERAETRPPCSRPAKEPARNEKGFDKAEAISERIAARIEKSVKQGKTIRTRGKTWDEVNETPGATKSKSKKKKGSQAGHADEGWETDEDMETEEPPVRSAGAFQVLGTEGEDEDGDEEIL</sequence>
<dbReference type="GO" id="GO:0000055">
    <property type="term" value="P:ribosomal large subunit export from nucleus"/>
    <property type="evidence" value="ECO:0007669"/>
    <property type="project" value="TreeGrafter"/>
</dbReference>
<accession>A0A9P1H2I3</accession>
<keyword evidence="6" id="KW-0539">Nucleus</keyword>
<keyword evidence="3" id="KW-0813">Transport</keyword>
<feature type="compositionally biased region" description="Acidic residues" evidence="7">
    <location>
        <begin position="124"/>
        <end position="135"/>
    </location>
</feature>
<dbReference type="PANTHER" id="PTHR28280">
    <property type="entry name" value="SHUTTLING PRE-60S FACTOR ECM1"/>
    <property type="match status" value="1"/>
</dbReference>
<feature type="region of interest" description="Disordered" evidence="7">
    <location>
        <begin position="1"/>
        <end position="161"/>
    </location>
</feature>
<dbReference type="OrthoDB" id="5304887at2759"/>
<dbReference type="GO" id="GO:0005730">
    <property type="term" value="C:nucleolus"/>
    <property type="evidence" value="ECO:0007669"/>
    <property type="project" value="TreeGrafter"/>
</dbReference>
<evidence type="ECO:0000256" key="1">
    <source>
        <dbReference type="ARBA" id="ARBA00004123"/>
    </source>
</evidence>
<evidence type="ECO:0000256" key="3">
    <source>
        <dbReference type="ARBA" id="ARBA00022448"/>
    </source>
</evidence>
<evidence type="ECO:0000256" key="7">
    <source>
        <dbReference type="SAM" id="MobiDB-lite"/>
    </source>
</evidence>
<evidence type="ECO:0000313" key="8">
    <source>
        <dbReference type="EMBL" id="CAI4214813.1"/>
    </source>
</evidence>
<feature type="compositionally biased region" description="Acidic residues" evidence="7">
    <location>
        <begin position="150"/>
        <end position="161"/>
    </location>
</feature>
<dbReference type="GO" id="GO:0005737">
    <property type="term" value="C:cytoplasm"/>
    <property type="evidence" value="ECO:0007669"/>
    <property type="project" value="UniProtKB-SubCell"/>
</dbReference>
<keyword evidence="9" id="KW-1185">Reference proteome</keyword>
<feature type="compositionally biased region" description="Basic and acidic residues" evidence="7">
    <location>
        <begin position="54"/>
        <end position="83"/>
    </location>
</feature>
<dbReference type="Pfam" id="PF09135">
    <property type="entry name" value="Alb1"/>
    <property type="match status" value="2"/>
</dbReference>
<evidence type="ECO:0000256" key="5">
    <source>
        <dbReference type="ARBA" id="ARBA00022517"/>
    </source>
</evidence>
<organism evidence="8 9">
    <name type="scientific">Parascedosporium putredinis</name>
    <dbReference type="NCBI Taxonomy" id="1442378"/>
    <lineage>
        <taxon>Eukaryota</taxon>
        <taxon>Fungi</taxon>
        <taxon>Dikarya</taxon>
        <taxon>Ascomycota</taxon>
        <taxon>Pezizomycotina</taxon>
        <taxon>Sordariomycetes</taxon>
        <taxon>Hypocreomycetidae</taxon>
        <taxon>Microascales</taxon>
        <taxon>Microascaceae</taxon>
        <taxon>Parascedosporium</taxon>
    </lineage>
</organism>
<evidence type="ECO:0000313" key="9">
    <source>
        <dbReference type="Proteomes" id="UP000838763"/>
    </source>
</evidence>
<dbReference type="EMBL" id="CALLCH030000012">
    <property type="protein sequence ID" value="CAI4214813.1"/>
    <property type="molecule type" value="Genomic_DNA"/>
</dbReference>
<dbReference type="PANTHER" id="PTHR28280:SF1">
    <property type="entry name" value="SHUTTLING PRE-60S FACTOR ECM1"/>
    <property type="match status" value="1"/>
</dbReference>
<dbReference type="InterPro" id="IPR022784">
    <property type="entry name" value="Ribosome_bgen_Alb1"/>
</dbReference>
<evidence type="ECO:0008006" key="10">
    <source>
        <dbReference type="Google" id="ProtNLM"/>
    </source>
</evidence>
<comment type="subcellular location">
    <subcellularLocation>
        <location evidence="2">Cytoplasm</location>
    </subcellularLocation>
    <subcellularLocation>
        <location evidence="1">Nucleus</location>
    </subcellularLocation>
</comment>
<gene>
    <name evidence="8" type="ORF">PPNO1_LOCUS4541</name>
</gene>
<feature type="compositionally biased region" description="Basic and acidic residues" evidence="7">
    <location>
        <begin position="20"/>
        <end position="34"/>
    </location>
</feature>
<keyword evidence="4" id="KW-0963">Cytoplasm</keyword>
<name>A0A9P1H2I3_9PEZI</name>
<dbReference type="Proteomes" id="UP000838763">
    <property type="component" value="Unassembled WGS sequence"/>
</dbReference>
<comment type="caution">
    <text evidence="8">The sequence shown here is derived from an EMBL/GenBank/DDBJ whole genome shotgun (WGS) entry which is preliminary data.</text>
</comment>
<keyword evidence="5" id="KW-0690">Ribosome biogenesis</keyword>
<evidence type="ECO:0000256" key="4">
    <source>
        <dbReference type="ARBA" id="ARBA00022490"/>
    </source>
</evidence>